<evidence type="ECO:0000256" key="2">
    <source>
        <dbReference type="SAM" id="SignalP"/>
    </source>
</evidence>
<keyword evidence="4" id="KW-1185">Reference proteome</keyword>
<gene>
    <name evidence="3" type="ORF">L9G74_05230</name>
</gene>
<dbReference type="RefSeq" id="WP_238895246.1">
    <property type="nucleotide sequence ID" value="NZ_JAKOGG010000003.1"/>
</dbReference>
<evidence type="ECO:0008006" key="5">
    <source>
        <dbReference type="Google" id="ProtNLM"/>
    </source>
</evidence>
<evidence type="ECO:0000313" key="3">
    <source>
        <dbReference type="EMBL" id="MCS4555834.1"/>
    </source>
</evidence>
<dbReference type="EMBL" id="JAKOGG010000003">
    <property type="protein sequence ID" value="MCS4555834.1"/>
    <property type="molecule type" value="Genomic_DNA"/>
</dbReference>
<sequence length="316" mass="35713">MARMLIRVFGIFLLLSLVGCGDNTAEDIAQYQQLDNQRLNSLSQKLDNNEIRNAMLLKQYAQILKNERSDLAPLLDQLVLDATKDGPSFKALAQRLEDAKHTPNFPDKNAQLQELKDIYDATEPSQFNDLLSDPVNVIADMSNGKLARVNAISPAASKTANNAEDFGAGSQLVGNPNYGHWQTNSSGMSFWEWYGMYSMFNNIFNRPIYYDSWSRHRDYSYYNDVGRYRYTSPKQRQTQDSVYQRTKKQFGNQGKRFDSPYAKSRTGSTALSRQSRSTPAPTASRSSGSTFRSNYAKDSSFRNSSSRTSRGVSRGK</sequence>
<dbReference type="PROSITE" id="PS51257">
    <property type="entry name" value="PROKAR_LIPOPROTEIN"/>
    <property type="match status" value="1"/>
</dbReference>
<feature type="region of interest" description="Disordered" evidence="1">
    <location>
        <begin position="230"/>
        <end position="316"/>
    </location>
</feature>
<reference evidence="3 4" key="1">
    <citation type="submission" date="2022-02" db="EMBL/GenBank/DDBJ databases">
        <authorList>
            <person name="Zhuang L."/>
        </authorList>
    </citation>
    <scope>NUCLEOTIDE SEQUENCE [LARGE SCALE GENOMIC DNA]</scope>
    <source>
        <strain evidence="3 4">C32</strain>
    </source>
</reference>
<comment type="caution">
    <text evidence="3">The sequence shown here is derived from an EMBL/GenBank/DDBJ whole genome shotgun (WGS) entry which is preliminary data.</text>
</comment>
<feature type="chain" id="PRO_5047136255" description="Lipoprotein" evidence="2">
    <location>
        <begin position="26"/>
        <end position="316"/>
    </location>
</feature>
<evidence type="ECO:0000313" key="4">
    <source>
        <dbReference type="Proteomes" id="UP001201549"/>
    </source>
</evidence>
<protein>
    <recommendedName>
        <fullName evidence="5">Lipoprotein</fullName>
    </recommendedName>
</protein>
<proteinExistence type="predicted"/>
<feature type="compositionally biased region" description="Polar residues" evidence="1">
    <location>
        <begin position="265"/>
        <end position="297"/>
    </location>
</feature>
<feature type="compositionally biased region" description="Polar residues" evidence="1">
    <location>
        <begin position="232"/>
        <end position="252"/>
    </location>
</feature>
<feature type="signal peptide" evidence="2">
    <location>
        <begin position="1"/>
        <end position="25"/>
    </location>
</feature>
<reference evidence="4" key="2">
    <citation type="submission" date="2023-07" db="EMBL/GenBank/DDBJ databases">
        <title>Shewanella mangrovi sp. nov., an acetaldehyde- degrading bacterium isolated from mangrove sediment.</title>
        <authorList>
            <person name="Liu Y."/>
        </authorList>
    </citation>
    <scope>NUCLEOTIDE SEQUENCE [LARGE SCALE GENOMIC DNA]</scope>
    <source>
        <strain evidence="4">C32</strain>
    </source>
</reference>
<feature type="compositionally biased region" description="Low complexity" evidence="1">
    <location>
        <begin position="301"/>
        <end position="316"/>
    </location>
</feature>
<evidence type="ECO:0000256" key="1">
    <source>
        <dbReference type="SAM" id="MobiDB-lite"/>
    </source>
</evidence>
<name>A0ABT2FHN4_9GAMM</name>
<dbReference type="Proteomes" id="UP001201549">
    <property type="component" value="Unassembled WGS sequence"/>
</dbReference>
<keyword evidence="2" id="KW-0732">Signal</keyword>
<organism evidence="3 4">
    <name type="scientific">Shewanella electrica</name>
    <dbReference type="NCBI Taxonomy" id="515560"/>
    <lineage>
        <taxon>Bacteria</taxon>
        <taxon>Pseudomonadati</taxon>
        <taxon>Pseudomonadota</taxon>
        <taxon>Gammaproteobacteria</taxon>
        <taxon>Alteromonadales</taxon>
        <taxon>Shewanellaceae</taxon>
        <taxon>Shewanella</taxon>
    </lineage>
</organism>
<accession>A0ABT2FHN4</accession>